<keyword evidence="8 10" id="KW-0828">Tyrosine catabolism</keyword>
<evidence type="ECO:0000259" key="11">
    <source>
        <dbReference type="Pfam" id="PF09298"/>
    </source>
</evidence>
<keyword evidence="12" id="KW-1185">Reference proteome</keyword>
<organism evidence="12 13">
    <name type="scientific">Ditylenchus dipsaci</name>
    <dbReference type="NCBI Taxonomy" id="166011"/>
    <lineage>
        <taxon>Eukaryota</taxon>
        <taxon>Metazoa</taxon>
        <taxon>Ecdysozoa</taxon>
        <taxon>Nematoda</taxon>
        <taxon>Chromadorea</taxon>
        <taxon>Rhabditida</taxon>
        <taxon>Tylenchina</taxon>
        <taxon>Tylenchomorpha</taxon>
        <taxon>Sphaerularioidea</taxon>
        <taxon>Anguinidae</taxon>
        <taxon>Anguininae</taxon>
        <taxon>Ditylenchus</taxon>
    </lineage>
</organism>
<keyword evidence="5 10" id="KW-0378">Hydrolase</keyword>
<dbReference type="Gene3D" id="2.30.30.230">
    <property type="entry name" value="Fumarylacetoacetase, N-terminal domain"/>
    <property type="match status" value="1"/>
</dbReference>
<evidence type="ECO:0000256" key="10">
    <source>
        <dbReference type="RuleBase" id="RU366008"/>
    </source>
</evidence>
<dbReference type="Proteomes" id="UP000887574">
    <property type="component" value="Unplaced"/>
</dbReference>
<dbReference type="PANTHER" id="PTHR43069:SF2">
    <property type="entry name" value="FUMARYLACETOACETASE"/>
    <property type="match status" value="1"/>
</dbReference>
<evidence type="ECO:0000313" key="12">
    <source>
        <dbReference type="Proteomes" id="UP000887574"/>
    </source>
</evidence>
<dbReference type="SUPFAM" id="SSF63433">
    <property type="entry name" value="Fumarylacetoacetate hydrolase, FAH, N-terminal domain"/>
    <property type="match status" value="1"/>
</dbReference>
<dbReference type="InterPro" id="IPR005959">
    <property type="entry name" value="Fumarylacetoacetase"/>
</dbReference>
<comment type="similarity">
    <text evidence="2 10">Belongs to the FAH family.</text>
</comment>
<evidence type="ECO:0000256" key="8">
    <source>
        <dbReference type="ARBA" id="ARBA00022878"/>
    </source>
</evidence>
<evidence type="ECO:0000256" key="5">
    <source>
        <dbReference type="ARBA" id="ARBA00022801"/>
    </source>
</evidence>
<keyword evidence="7 10" id="KW-0460">Magnesium</keyword>
<keyword evidence="6 10" id="KW-0106">Calcium</keyword>
<protein>
    <recommendedName>
        <fullName evidence="3 10">Fumarylacetoacetase</fullName>
        <ecNumber evidence="3 10">3.7.1.2</ecNumber>
    </recommendedName>
    <alternativeName>
        <fullName evidence="10">Fumarylacetoacetate hydrolase</fullName>
    </alternativeName>
</protein>
<evidence type="ECO:0000256" key="9">
    <source>
        <dbReference type="ARBA" id="ARBA00023232"/>
    </source>
</evidence>
<evidence type="ECO:0000256" key="4">
    <source>
        <dbReference type="ARBA" id="ARBA00022723"/>
    </source>
</evidence>
<reference evidence="13" key="1">
    <citation type="submission" date="2022-11" db="UniProtKB">
        <authorList>
            <consortium name="WormBaseParasite"/>
        </authorList>
    </citation>
    <scope>IDENTIFICATION</scope>
</reference>
<dbReference type="GO" id="GO:0006572">
    <property type="term" value="P:L-tyrosine catabolic process"/>
    <property type="evidence" value="ECO:0007669"/>
    <property type="project" value="UniProtKB-UniRule"/>
</dbReference>
<evidence type="ECO:0000313" key="13">
    <source>
        <dbReference type="WBParaSite" id="jg16917"/>
    </source>
</evidence>
<dbReference type="InterPro" id="IPR036462">
    <property type="entry name" value="Fumarylacetoacetase_N_sf"/>
</dbReference>
<comment type="catalytic activity">
    <reaction evidence="10">
        <text>4-fumarylacetoacetate + H2O = acetoacetate + fumarate + H(+)</text>
        <dbReference type="Rhea" id="RHEA:10244"/>
        <dbReference type="ChEBI" id="CHEBI:13705"/>
        <dbReference type="ChEBI" id="CHEBI:15377"/>
        <dbReference type="ChEBI" id="CHEBI:15378"/>
        <dbReference type="ChEBI" id="CHEBI:18034"/>
        <dbReference type="ChEBI" id="CHEBI:29806"/>
        <dbReference type="EC" id="3.7.1.2"/>
    </reaction>
</comment>
<dbReference type="FunFam" id="2.30.30.230:FF:000001">
    <property type="entry name" value="Fumarylacetoacetase"/>
    <property type="match status" value="1"/>
</dbReference>
<dbReference type="GO" id="GO:0004334">
    <property type="term" value="F:fumarylacetoacetase activity"/>
    <property type="evidence" value="ECO:0007669"/>
    <property type="project" value="UniProtKB-UniRule"/>
</dbReference>
<dbReference type="GO" id="GO:1902000">
    <property type="term" value="P:homogentisate catabolic process"/>
    <property type="evidence" value="ECO:0007669"/>
    <property type="project" value="TreeGrafter"/>
</dbReference>
<comment type="cofactor">
    <cofactor evidence="10">
        <name>Mg(2+)</name>
        <dbReference type="ChEBI" id="CHEBI:18420"/>
    </cofactor>
    <cofactor evidence="10">
        <name>Ca(2+)</name>
        <dbReference type="ChEBI" id="CHEBI:29108"/>
    </cofactor>
</comment>
<evidence type="ECO:0000256" key="7">
    <source>
        <dbReference type="ARBA" id="ARBA00022842"/>
    </source>
</evidence>
<evidence type="ECO:0000256" key="2">
    <source>
        <dbReference type="ARBA" id="ARBA00010211"/>
    </source>
</evidence>
<evidence type="ECO:0000256" key="3">
    <source>
        <dbReference type="ARBA" id="ARBA00012094"/>
    </source>
</evidence>
<dbReference type="WBParaSite" id="jg16917">
    <property type="protein sequence ID" value="jg16917"/>
    <property type="gene ID" value="jg16917"/>
</dbReference>
<evidence type="ECO:0000256" key="1">
    <source>
        <dbReference type="ARBA" id="ARBA00004782"/>
    </source>
</evidence>
<name>A0A915D8P6_9BILA</name>
<dbReference type="Pfam" id="PF09298">
    <property type="entry name" value="FAA_hydrolase_N"/>
    <property type="match status" value="1"/>
</dbReference>
<feature type="domain" description="Fumarylacetoacetase N-terminal" evidence="11">
    <location>
        <begin position="15"/>
        <end position="92"/>
    </location>
</feature>
<evidence type="ECO:0000256" key="6">
    <source>
        <dbReference type="ARBA" id="ARBA00022837"/>
    </source>
</evidence>
<dbReference type="AlphaFoldDB" id="A0A915D8P6"/>
<comment type="pathway">
    <text evidence="1 10">Amino-acid degradation; L-phenylalanine degradation; acetoacetate and fumarate from L-phenylalanine: step 6/6.</text>
</comment>
<dbReference type="GO" id="GO:0006559">
    <property type="term" value="P:L-phenylalanine catabolic process"/>
    <property type="evidence" value="ECO:0007669"/>
    <property type="project" value="UniProtKB-UniRule"/>
</dbReference>
<accession>A0A915D8P6</accession>
<dbReference type="GO" id="GO:0046872">
    <property type="term" value="F:metal ion binding"/>
    <property type="evidence" value="ECO:0007669"/>
    <property type="project" value="UniProtKB-UniRule"/>
</dbReference>
<dbReference type="PANTHER" id="PTHR43069">
    <property type="entry name" value="FUMARYLACETOACETASE"/>
    <property type="match status" value="1"/>
</dbReference>
<keyword evidence="9 10" id="KW-0585">Phenylalanine catabolism</keyword>
<sequence>MSFIEVPQGSDFPIENLPYGIFSTQENPKKRVGVAIGDQILDLSTVKHFFTGPQLQARQNVFEQETLNEFMSYGKAAWSEARETIQKILSQQTPFCETMLS</sequence>
<keyword evidence="4 10" id="KW-0479">Metal-binding</keyword>
<dbReference type="InterPro" id="IPR015377">
    <property type="entry name" value="Fumarylacetoacetase_N"/>
</dbReference>
<dbReference type="EC" id="3.7.1.2" evidence="3 10"/>
<proteinExistence type="inferred from homology"/>